<protein>
    <submittedName>
        <fullName evidence="1">Uncharacterized protein</fullName>
    </submittedName>
</protein>
<gene>
    <name evidence="1" type="ORF">BAE44_0002340</name>
</gene>
<sequence>LISGEEKLQQNRRCCEASIFKELPEIGCQ</sequence>
<name>A0A1E5WGY6_9POAL</name>
<dbReference type="EMBL" id="LWDX02008522">
    <property type="protein sequence ID" value="OEL36641.1"/>
    <property type="molecule type" value="Genomic_DNA"/>
</dbReference>
<proteinExistence type="predicted"/>
<comment type="caution">
    <text evidence="1">The sequence shown here is derived from an EMBL/GenBank/DDBJ whole genome shotgun (WGS) entry which is preliminary data.</text>
</comment>
<reference evidence="1 2" key="1">
    <citation type="submission" date="2016-09" db="EMBL/GenBank/DDBJ databases">
        <title>The draft genome of Dichanthelium oligosanthes: A C3 panicoid grass species.</title>
        <authorList>
            <person name="Studer A.J."/>
            <person name="Schnable J.C."/>
            <person name="Brutnell T.P."/>
        </authorList>
    </citation>
    <scope>NUCLEOTIDE SEQUENCE [LARGE SCALE GENOMIC DNA]</scope>
    <source>
        <strain evidence="2">cv. Kellogg 1175</strain>
        <tissue evidence="1">Leaf</tissue>
    </source>
</reference>
<feature type="non-terminal residue" evidence="1">
    <location>
        <position position="1"/>
    </location>
</feature>
<dbReference type="AlphaFoldDB" id="A0A1E5WGY6"/>
<keyword evidence="2" id="KW-1185">Reference proteome</keyword>
<organism evidence="1 2">
    <name type="scientific">Dichanthelium oligosanthes</name>
    <dbReference type="NCBI Taxonomy" id="888268"/>
    <lineage>
        <taxon>Eukaryota</taxon>
        <taxon>Viridiplantae</taxon>
        <taxon>Streptophyta</taxon>
        <taxon>Embryophyta</taxon>
        <taxon>Tracheophyta</taxon>
        <taxon>Spermatophyta</taxon>
        <taxon>Magnoliopsida</taxon>
        <taxon>Liliopsida</taxon>
        <taxon>Poales</taxon>
        <taxon>Poaceae</taxon>
        <taxon>PACMAD clade</taxon>
        <taxon>Panicoideae</taxon>
        <taxon>Panicodae</taxon>
        <taxon>Paniceae</taxon>
        <taxon>Dichantheliinae</taxon>
        <taxon>Dichanthelium</taxon>
    </lineage>
</organism>
<dbReference type="Proteomes" id="UP000095767">
    <property type="component" value="Unassembled WGS sequence"/>
</dbReference>
<evidence type="ECO:0000313" key="2">
    <source>
        <dbReference type="Proteomes" id="UP000095767"/>
    </source>
</evidence>
<accession>A0A1E5WGY6</accession>
<evidence type="ECO:0000313" key="1">
    <source>
        <dbReference type="EMBL" id="OEL36641.1"/>
    </source>
</evidence>